<comment type="cofactor">
    <cofactor evidence="1">
        <name>FAD</name>
        <dbReference type="ChEBI" id="CHEBI:57692"/>
    </cofactor>
</comment>
<feature type="domain" description="FAD-binding" evidence="7">
    <location>
        <begin position="133"/>
        <end position="353"/>
    </location>
</feature>
<dbReference type="Pfam" id="PF13450">
    <property type="entry name" value="NAD_binding_8"/>
    <property type="match status" value="1"/>
</dbReference>
<dbReference type="Proteomes" id="UP000326198">
    <property type="component" value="Unassembled WGS sequence"/>
</dbReference>
<accession>A0A5N7BMT0</accession>
<keyword evidence="6" id="KW-0503">Monooxygenase</keyword>
<evidence type="ECO:0000256" key="4">
    <source>
        <dbReference type="ARBA" id="ARBA00022827"/>
    </source>
</evidence>
<dbReference type="AlphaFoldDB" id="A0A5N7BMT0"/>
<dbReference type="Pfam" id="PF01494">
    <property type="entry name" value="FAD_binding_3"/>
    <property type="match status" value="1"/>
</dbReference>
<dbReference type="PANTHER" id="PTHR13789:SF315">
    <property type="entry name" value="FAD-DEPENDENT MONOOXYGENASE MDPD"/>
    <property type="match status" value="1"/>
</dbReference>
<evidence type="ECO:0000259" key="7">
    <source>
        <dbReference type="Pfam" id="PF01494"/>
    </source>
</evidence>
<organism evidence="8 9">
    <name type="scientific">Aspergillus bertholletiae</name>
    <dbReference type="NCBI Taxonomy" id="1226010"/>
    <lineage>
        <taxon>Eukaryota</taxon>
        <taxon>Fungi</taxon>
        <taxon>Dikarya</taxon>
        <taxon>Ascomycota</taxon>
        <taxon>Pezizomycotina</taxon>
        <taxon>Eurotiomycetes</taxon>
        <taxon>Eurotiomycetidae</taxon>
        <taxon>Eurotiales</taxon>
        <taxon>Aspergillaceae</taxon>
        <taxon>Aspergillus</taxon>
        <taxon>Aspergillus subgen. Circumdati</taxon>
    </lineage>
</organism>
<evidence type="ECO:0000256" key="2">
    <source>
        <dbReference type="ARBA" id="ARBA00007992"/>
    </source>
</evidence>
<comment type="similarity">
    <text evidence="2">Belongs to the paxM FAD-dependent monooxygenase family.</text>
</comment>
<evidence type="ECO:0000313" key="8">
    <source>
        <dbReference type="EMBL" id="KAE8383136.1"/>
    </source>
</evidence>
<reference evidence="8 9" key="1">
    <citation type="submission" date="2019-04" db="EMBL/GenBank/DDBJ databases">
        <title>Friends and foes A comparative genomics studyof 23 Aspergillus species from section Flavi.</title>
        <authorList>
            <consortium name="DOE Joint Genome Institute"/>
            <person name="Kjaerbolling I."/>
            <person name="Vesth T."/>
            <person name="Frisvad J.C."/>
            <person name="Nybo J.L."/>
            <person name="Theobald S."/>
            <person name="Kildgaard S."/>
            <person name="Isbrandt T."/>
            <person name="Kuo A."/>
            <person name="Sato A."/>
            <person name="Lyhne E.K."/>
            <person name="Kogle M.E."/>
            <person name="Wiebenga A."/>
            <person name="Kun R.S."/>
            <person name="Lubbers R.J."/>
            <person name="Makela M.R."/>
            <person name="Barry K."/>
            <person name="Chovatia M."/>
            <person name="Clum A."/>
            <person name="Daum C."/>
            <person name="Haridas S."/>
            <person name="He G."/>
            <person name="LaButti K."/>
            <person name="Lipzen A."/>
            <person name="Mondo S."/>
            <person name="Riley R."/>
            <person name="Salamov A."/>
            <person name="Simmons B.A."/>
            <person name="Magnuson J.K."/>
            <person name="Henrissat B."/>
            <person name="Mortensen U.H."/>
            <person name="Larsen T.O."/>
            <person name="Devries R.P."/>
            <person name="Grigoriev I.V."/>
            <person name="Machida M."/>
            <person name="Baker S.E."/>
            <person name="Andersen M.R."/>
        </authorList>
    </citation>
    <scope>NUCLEOTIDE SEQUENCE [LARGE SCALE GENOMIC DNA]</scope>
    <source>
        <strain evidence="8 9">IBT 29228</strain>
    </source>
</reference>
<dbReference type="InterPro" id="IPR050493">
    <property type="entry name" value="FAD-dep_Monooxygenase_BioMet"/>
</dbReference>
<protein>
    <recommendedName>
        <fullName evidence="7">FAD-binding domain-containing protein</fullName>
    </recommendedName>
</protein>
<keyword evidence="5" id="KW-0560">Oxidoreductase</keyword>
<dbReference type="InterPro" id="IPR002938">
    <property type="entry name" value="FAD-bd"/>
</dbReference>
<name>A0A5N7BMT0_9EURO</name>
<keyword evidence="4" id="KW-0274">FAD</keyword>
<evidence type="ECO:0000313" key="9">
    <source>
        <dbReference type="Proteomes" id="UP000326198"/>
    </source>
</evidence>
<keyword evidence="3" id="KW-0285">Flavoprotein</keyword>
<evidence type="ECO:0000256" key="5">
    <source>
        <dbReference type="ARBA" id="ARBA00023002"/>
    </source>
</evidence>
<evidence type="ECO:0000256" key="3">
    <source>
        <dbReference type="ARBA" id="ARBA00022630"/>
    </source>
</evidence>
<dbReference type="GO" id="GO:0004497">
    <property type="term" value="F:monooxygenase activity"/>
    <property type="evidence" value="ECO:0007669"/>
    <property type="project" value="UniProtKB-KW"/>
</dbReference>
<dbReference type="InterPro" id="IPR036188">
    <property type="entry name" value="FAD/NAD-bd_sf"/>
</dbReference>
<evidence type="ECO:0000256" key="6">
    <source>
        <dbReference type="ARBA" id="ARBA00023033"/>
    </source>
</evidence>
<sequence>MTATVIDGVHRLPKNGITVVIIGAGVAGLQTALECWRKGCEVVVLERAAELSPLGDYFTITPSALTTLKYYPSMFADYHSCIHDCLLHVYSPSGERLLTRPPEWKQPGVVTTAPDVNLSFLNRRSVFAKMQLDQVKRLGIPIHWNAPVVAVREHESSVTVVTGSGQEFVGDVCVGANGIGSTIPGFDAGPEVAVQDSGYAVARVAFPRSAIKDGSPASTLFQTIDTRPEFRVYVGEDIHLILFLTPDWVAFVFTHPDNNNAKESWSNHKQPADLMPFLERAADKWDPAVLDFVHSAPSEIVDWKLRWRDGAEQWTSDRGRLIRIGDAAHAFFPTAGNGAVQGLEDAVSLAECLHIGGKEGLTQATKVHNKLRFERVSILQQTGFINREELHNVDIAAISADSKNANLGFFKIGRWVWNHDPGRYAQDNYDACLAHLENGTPFSNTNLPPGHVYQPWSLESETKRMQAGQKSTLKENGDWSA</sequence>
<dbReference type="SUPFAM" id="SSF51905">
    <property type="entry name" value="FAD/NAD(P)-binding domain"/>
    <property type="match status" value="1"/>
</dbReference>
<dbReference type="Gene3D" id="3.50.50.60">
    <property type="entry name" value="FAD/NAD(P)-binding domain"/>
    <property type="match status" value="1"/>
</dbReference>
<evidence type="ECO:0000256" key="1">
    <source>
        <dbReference type="ARBA" id="ARBA00001974"/>
    </source>
</evidence>
<proteinExistence type="inferred from homology"/>
<dbReference type="PRINTS" id="PR00420">
    <property type="entry name" value="RNGMNOXGNASE"/>
</dbReference>
<dbReference type="OrthoDB" id="16820at2759"/>
<dbReference type="EMBL" id="ML736157">
    <property type="protein sequence ID" value="KAE8383136.1"/>
    <property type="molecule type" value="Genomic_DNA"/>
</dbReference>
<dbReference type="PANTHER" id="PTHR13789">
    <property type="entry name" value="MONOOXYGENASE"/>
    <property type="match status" value="1"/>
</dbReference>
<keyword evidence="9" id="KW-1185">Reference proteome</keyword>
<gene>
    <name evidence="8" type="ORF">BDV26DRAFT_287922</name>
</gene>
<dbReference type="GO" id="GO:0071949">
    <property type="term" value="F:FAD binding"/>
    <property type="evidence" value="ECO:0007669"/>
    <property type="project" value="InterPro"/>
</dbReference>